<proteinExistence type="predicted"/>
<dbReference type="Pfam" id="PF01547">
    <property type="entry name" value="SBP_bac_1"/>
    <property type="match status" value="1"/>
</dbReference>
<dbReference type="PANTHER" id="PTHR43649:SF12">
    <property type="entry name" value="DIACETYLCHITOBIOSE BINDING PROTEIN DASA"/>
    <property type="match status" value="1"/>
</dbReference>
<accession>A0ABT2Y471</accession>
<name>A0ABT2Y471_9MOLU</name>
<organism evidence="1 2">
    <name type="scientific">Paracholeplasma manati</name>
    <dbReference type="NCBI Taxonomy" id="591373"/>
    <lineage>
        <taxon>Bacteria</taxon>
        <taxon>Bacillati</taxon>
        <taxon>Mycoplasmatota</taxon>
        <taxon>Mollicutes</taxon>
        <taxon>Acholeplasmatales</taxon>
        <taxon>Acholeplasmataceae</taxon>
        <taxon>Paracholeplasma</taxon>
    </lineage>
</organism>
<dbReference type="RefSeq" id="WP_263607654.1">
    <property type="nucleotide sequence ID" value="NZ_JAOVQM010000001.1"/>
</dbReference>
<dbReference type="EMBL" id="JAOVQM010000001">
    <property type="protein sequence ID" value="MCV2231532.1"/>
    <property type="molecule type" value="Genomic_DNA"/>
</dbReference>
<comment type="caution">
    <text evidence="1">The sequence shown here is derived from an EMBL/GenBank/DDBJ whole genome shotgun (WGS) entry which is preliminary data.</text>
</comment>
<dbReference type="InterPro" id="IPR006059">
    <property type="entry name" value="SBP"/>
</dbReference>
<dbReference type="Proteomes" id="UP001177160">
    <property type="component" value="Unassembled WGS sequence"/>
</dbReference>
<protein>
    <submittedName>
        <fullName evidence="1">ABC transporter substrate-binding protein</fullName>
    </submittedName>
</protein>
<sequence>MIKKLGLWILIFSFSILLVACNNTPTEEDDDLPKDTIMIDYASFENQEVEALLIAEFEKLNPNIKVRLRSDVLEMSGVADNFTASLVSLAAIGDTPDVFQVIKIDPLIQNLLMYDFADLWNADPDTARVLPGAASAGVYGDVRLGMSNGQVMQGIFVNKDLLDDNNFDLEDYGFDFANGEIWNYEQMIQLARDFTARARTRYNNNYYWGIDGDWNNLNFSWTLPAMDNMAWGLNSFDGTRFHFTDQIYIDHYQREISLFQEGIKVDIKKNPSGAQLEFGSTSPDLFFSEGRVLLYSSYSWNFDMINQVNQNLMFLPFPKGVTEGAEQRLPSAIGILGIASDTKYPQEAYELAKFMSWGEEGNLARIKIHQELNEHIGKFPVSDFDSVWNEIEMMYIDSSSTFYVEGFDMIMYPLLENREAVMDYGKWLAGFSEFKNWYTYVQTESRRTDVANGLIQFADVAAVWQNKANEMVTTKVELYKNYPNIQE</sequence>
<dbReference type="PROSITE" id="PS51257">
    <property type="entry name" value="PROKAR_LIPOPROTEIN"/>
    <property type="match status" value="1"/>
</dbReference>
<evidence type="ECO:0000313" key="2">
    <source>
        <dbReference type="Proteomes" id="UP001177160"/>
    </source>
</evidence>
<evidence type="ECO:0000313" key="1">
    <source>
        <dbReference type="EMBL" id="MCV2231532.1"/>
    </source>
</evidence>
<dbReference type="PANTHER" id="PTHR43649">
    <property type="entry name" value="ARABINOSE-BINDING PROTEIN-RELATED"/>
    <property type="match status" value="1"/>
</dbReference>
<keyword evidence="2" id="KW-1185">Reference proteome</keyword>
<dbReference type="Gene3D" id="3.40.190.10">
    <property type="entry name" value="Periplasmic binding protein-like II"/>
    <property type="match status" value="1"/>
</dbReference>
<gene>
    <name evidence="1" type="ORF">N7548_01645</name>
</gene>
<reference evidence="1" key="1">
    <citation type="submission" date="2022-09" db="EMBL/GenBank/DDBJ databases">
        <title>Novel Mycoplasma species identified in domestic and wild animals.</title>
        <authorList>
            <person name="Volokhov D.V."/>
            <person name="Furtak V.A."/>
            <person name="Zagorodnyaya T.A."/>
        </authorList>
    </citation>
    <scope>NUCLEOTIDE SEQUENCE</scope>
    <source>
        <strain evidence="1">Oakley</strain>
    </source>
</reference>
<dbReference type="InterPro" id="IPR050490">
    <property type="entry name" value="Bact_solute-bd_prot1"/>
</dbReference>
<dbReference type="SUPFAM" id="SSF53850">
    <property type="entry name" value="Periplasmic binding protein-like II"/>
    <property type="match status" value="1"/>
</dbReference>